<dbReference type="Proteomes" id="UP000275408">
    <property type="component" value="Unassembled WGS sequence"/>
</dbReference>
<feature type="transmembrane region" description="Helical" evidence="3">
    <location>
        <begin position="208"/>
        <end position="230"/>
    </location>
</feature>
<keyword evidence="3" id="KW-0812">Transmembrane</keyword>
<keyword evidence="1" id="KW-0175">Coiled coil</keyword>
<feature type="coiled-coil region" evidence="1">
    <location>
        <begin position="82"/>
        <end position="112"/>
    </location>
</feature>
<comment type="caution">
    <text evidence="4">The sequence shown here is derived from an EMBL/GenBank/DDBJ whole genome shotgun (WGS) entry which is preliminary data.</text>
</comment>
<organism evidence="4 5">
    <name type="scientific">Pocillopora damicornis</name>
    <name type="common">Cauliflower coral</name>
    <name type="synonym">Millepora damicornis</name>
    <dbReference type="NCBI Taxonomy" id="46731"/>
    <lineage>
        <taxon>Eukaryota</taxon>
        <taxon>Metazoa</taxon>
        <taxon>Cnidaria</taxon>
        <taxon>Anthozoa</taxon>
        <taxon>Hexacorallia</taxon>
        <taxon>Scleractinia</taxon>
        <taxon>Astrocoeniina</taxon>
        <taxon>Pocilloporidae</taxon>
        <taxon>Pocillopora</taxon>
    </lineage>
</organism>
<name>A0A3M6TIV0_POCDA</name>
<gene>
    <name evidence="4" type="ORF">pdam_00012787</name>
</gene>
<feature type="region of interest" description="Disordered" evidence="2">
    <location>
        <begin position="18"/>
        <end position="56"/>
    </location>
</feature>
<evidence type="ECO:0000313" key="5">
    <source>
        <dbReference type="Proteomes" id="UP000275408"/>
    </source>
</evidence>
<evidence type="ECO:0000256" key="2">
    <source>
        <dbReference type="SAM" id="MobiDB-lite"/>
    </source>
</evidence>
<dbReference type="OMA" id="VERIEWR"/>
<proteinExistence type="predicted"/>
<evidence type="ECO:0000313" key="4">
    <source>
        <dbReference type="EMBL" id="RMX41343.1"/>
    </source>
</evidence>
<sequence length="233" mass="27279">MGQLLVKFKEWREKLELSHEKAKHGSSRTISLEQKLLPSEDDQKPTKDYGATHETKTLPSSDELFTKLDTLERVLDDQKKFLEDHDAKIQEIENFIRKLANEREENQLAIELPHCLVSEVKLSDPWRRFEQHKQILTSHEERLEKNATKIEIIKEMLDDIQGGQGSEVLKQKLKEYKELLKKGRECYERLKEEVEEQLQIQQKQLDNMLAGFIVGFVVLVIIFMVPRTLLTSG</sequence>
<protein>
    <submittedName>
        <fullName evidence="4">Uncharacterized protein</fullName>
    </submittedName>
</protein>
<accession>A0A3M6TIV0</accession>
<feature type="compositionally biased region" description="Basic and acidic residues" evidence="2">
    <location>
        <begin position="41"/>
        <end position="56"/>
    </location>
</feature>
<dbReference type="AlphaFoldDB" id="A0A3M6TIV0"/>
<keyword evidence="5" id="KW-1185">Reference proteome</keyword>
<dbReference type="EMBL" id="RCHS01003501">
    <property type="protein sequence ID" value="RMX41343.1"/>
    <property type="molecule type" value="Genomic_DNA"/>
</dbReference>
<reference evidence="4 5" key="1">
    <citation type="journal article" date="2018" name="Sci. Rep.">
        <title>Comparative analysis of the Pocillopora damicornis genome highlights role of immune system in coral evolution.</title>
        <authorList>
            <person name="Cunning R."/>
            <person name="Bay R.A."/>
            <person name="Gillette P."/>
            <person name="Baker A.C."/>
            <person name="Traylor-Knowles N."/>
        </authorList>
    </citation>
    <scope>NUCLEOTIDE SEQUENCE [LARGE SCALE GENOMIC DNA]</scope>
    <source>
        <strain evidence="4">RSMAS</strain>
        <tissue evidence="4">Whole animal</tissue>
    </source>
</reference>
<evidence type="ECO:0000256" key="1">
    <source>
        <dbReference type="SAM" id="Coils"/>
    </source>
</evidence>
<keyword evidence="3" id="KW-0472">Membrane</keyword>
<dbReference type="OrthoDB" id="5974926at2759"/>
<keyword evidence="3" id="KW-1133">Transmembrane helix</keyword>
<evidence type="ECO:0000256" key="3">
    <source>
        <dbReference type="SAM" id="Phobius"/>
    </source>
</evidence>
<feature type="coiled-coil region" evidence="1">
    <location>
        <begin position="173"/>
        <end position="211"/>
    </location>
</feature>